<accession>A0AAQ3P1B0</accession>
<dbReference type="AlphaFoldDB" id="A0AAQ3P1B0"/>
<feature type="region of interest" description="Disordered" evidence="1">
    <location>
        <begin position="81"/>
        <end position="100"/>
    </location>
</feature>
<evidence type="ECO:0000313" key="3">
    <source>
        <dbReference type="Proteomes" id="UP001374535"/>
    </source>
</evidence>
<name>A0AAQ3P1B0_VIGMU</name>
<reference evidence="2 3" key="1">
    <citation type="journal article" date="2023" name="Life. Sci Alliance">
        <title>Evolutionary insights into 3D genome organization and epigenetic landscape of Vigna mungo.</title>
        <authorList>
            <person name="Junaid A."/>
            <person name="Singh B."/>
            <person name="Bhatia S."/>
        </authorList>
    </citation>
    <scope>NUCLEOTIDE SEQUENCE [LARGE SCALE GENOMIC DNA]</scope>
    <source>
        <strain evidence="2">Urdbean</strain>
    </source>
</reference>
<protein>
    <submittedName>
        <fullName evidence="2">Uncharacterized protein</fullName>
    </submittedName>
</protein>
<proteinExistence type="predicted"/>
<organism evidence="2 3">
    <name type="scientific">Vigna mungo</name>
    <name type="common">Black gram</name>
    <name type="synonym">Phaseolus mungo</name>
    <dbReference type="NCBI Taxonomy" id="3915"/>
    <lineage>
        <taxon>Eukaryota</taxon>
        <taxon>Viridiplantae</taxon>
        <taxon>Streptophyta</taxon>
        <taxon>Embryophyta</taxon>
        <taxon>Tracheophyta</taxon>
        <taxon>Spermatophyta</taxon>
        <taxon>Magnoliopsida</taxon>
        <taxon>eudicotyledons</taxon>
        <taxon>Gunneridae</taxon>
        <taxon>Pentapetalae</taxon>
        <taxon>rosids</taxon>
        <taxon>fabids</taxon>
        <taxon>Fabales</taxon>
        <taxon>Fabaceae</taxon>
        <taxon>Papilionoideae</taxon>
        <taxon>50 kb inversion clade</taxon>
        <taxon>NPAAA clade</taxon>
        <taxon>indigoferoid/millettioid clade</taxon>
        <taxon>Phaseoleae</taxon>
        <taxon>Vigna</taxon>
    </lineage>
</organism>
<evidence type="ECO:0000313" key="2">
    <source>
        <dbReference type="EMBL" id="WVZ19573.1"/>
    </source>
</evidence>
<dbReference type="EMBL" id="CP144699">
    <property type="protein sequence ID" value="WVZ19573.1"/>
    <property type="molecule type" value="Genomic_DNA"/>
</dbReference>
<dbReference type="Proteomes" id="UP001374535">
    <property type="component" value="Chromosome 2"/>
</dbReference>
<sequence>MFNAKARSLSTSLIPTSCSFSFPLSELSLSKFLPRRSRLDPEDSLVVSMRETEFVVVVLVLAERERVLTVGVFGIEEEEEERRERLAEREVDEDEGAAEEASARFRLRVSIQNPDSPFQSI</sequence>
<keyword evidence="3" id="KW-1185">Reference proteome</keyword>
<gene>
    <name evidence="2" type="ORF">V8G54_006895</name>
</gene>
<evidence type="ECO:0000256" key="1">
    <source>
        <dbReference type="SAM" id="MobiDB-lite"/>
    </source>
</evidence>